<dbReference type="InterPro" id="IPR007341">
    <property type="entry name" value="Transgly_assoc"/>
</dbReference>
<dbReference type="GO" id="GO:0005886">
    <property type="term" value="C:plasma membrane"/>
    <property type="evidence" value="ECO:0007669"/>
    <property type="project" value="UniProtKB-SubCell"/>
</dbReference>
<keyword evidence="5 7" id="KW-1133">Transmembrane helix</keyword>
<accession>C8X915</accession>
<comment type="subcellular location">
    <subcellularLocation>
        <location evidence="1">Cell membrane</location>
        <topology evidence="1">Multi-pass membrane protein</topology>
    </subcellularLocation>
</comment>
<feature type="transmembrane region" description="Helical" evidence="7">
    <location>
        <begin position="6"/>
        <end position="21"/>
    </location>
</feature>
<evidence type="ECO:0000256" key="4">
    <source>
        <dbReference type="ARBA" id="ARBA00022692"/>
    </source>
</evidence>
<dbReference type="EMBL" id="CP001737">
    <property type="protein sequence ID" value="ACV81113.1"/>
    <property type="molecule type" value="Genomic_DNA"/>
</dbReference>
<dbReference type="PANTHER" id="PTHR33884:SF3">
    <property type="entry name" value="UPF0410 PROTEIN YMGE"/>
    <property type="match status" value="1"/>
</dbReference>
<protein>
    <recommendedName>
        <fullName evidence="10">Transglycosylase-associated protein</fullName>
    </recommendedName>
</protein>
<dbReference type="STRING" id="479431.Namu_4838"/>
<dbReference type="Pfam" id="PF04226">
    <property type="entry name" value="Transgly_assoc"/>
    <property type="match status" value="1"/>
</dbReference>
<evidence type="ECO:0000313" key="9">
    <source>
        <dbReference type="Proteomes" id="UP000002218"/>
    </source>
</evidence>
<feature type="transmembrane region" description="Helical" evidence="7">
    <location>
        <begin position="59"/>
        <end position="80"/>
    </location>
</feature>
<reference evidence="8 9" key="2">
    <citation type="journal article" date="2010" name="Stand. Genomic Sci.">
        <title>Complete genome sequence of Nakamurella multipartita type strain (Y-104).</title>
        <authorList>
            <person name="Tice H."/>
            <person name="Mayilraj S."/>
            <person name="Sims D."/>
            <person name="Lapidus A."/>
            <person name="Nolan M."/>
            <person name="Lucas S."/>
            <person name="Glavina Del Rio T."/>
            <person name="Copeland A."/>
            <person name="Cheng J.F."/>
            <person name="Meincke L."/>
            <person name="Bruce D."/>
            <person name="Goodwin L."/>
            <person name="Pitluck S."/>
            <person name="Ivanova N."/>
            <person name="Mavromatis K."/>
            <person name="Ovchinnikova G."/>
            <person name="Pati A."/>
            <person name="Chen A."/>
            <person name="Palaniappan K."/>
            <person name="Land M."/>
            <person name="Hauser L."/>
            <person name="Chang Y.J."/>
            <person name="Jeffries C.D."/>
            <person name="Detter J.C."/>
            <person name="Brettin T."/>
            <person name="Rohde M."/>
            <person name="Goker M."/>
            <person name="Bristow J."/>
            <person name="Eisen J.A."/>
            <person name="Markowitz V."/>
            <person name="Hugenholtz P."/>
            <person name="Kyrpides N.C."/>
            <person name="Klenk H.P."/>
            <person name="Chen F."/>
        </authorList>
    </citation>
    <scope>NUCLEOTIDE SEQUENCE [LARGE SCALE GENOMIC DNA]</scope>
    <source>
        <strain evidence="9">ATCC 700099 / DSM 44233 / CIP 104796 / JCM 9543 / NBRC 105858 / Y-104</strain>
    </source>
</reference>
<dbReference type="FunCoup" id="C8X915">
    <property type="interactions" value="1"/>
</dbReference>
<comment type="similarity">
    <text evidence="2">Belongs to the UPF0410 family.</text>
</comment>
<dbReference type="AlphaFoldDB" id="C8X915"/>
<keyword evidence="3" id="KW-1003">Cell membrane</keyword>
<evidence type="ECO:0008006" key="10">
    <source>
        <dbReference type="Google" id="ProtNLM"/>
    </source>
</evidence>
<evidence type="ECO:0000256" key="3">
    <source>
        <dbReference type="ARBA" id="ARBA00022475"/>
    </source>
</evidence>
<gene>
    <name evidence="8" type="ordered locus">Namu_4838</name>
</gene>
<dbReference type="OrthoDB" id="9811343at2"/>
<evidence type="ECO:0000256" key="2">
    <source>
        <dbReference type="ARBA" id="ARBA00011006"/>
    </source>
</evidence>
<organism evidence="8 9">
    <name type="scientific">Nakamurella multipartita (strain ATCC 700099 / DSM 44233 / CIP 104796 / JCM 9543 / NBRC 105858 / Y-104)</name>
    <name type="common">Microsphaera multipartita</name>
    <dbReference type="NCBI Taxonomy" id="479431"/>
    <lineage>
        <taxon>Bacteria</taxon>
        <taxon>Bacillati</taxon>
        <taxon>Actinomycetota</taxon>
        <taxon>Actinomycetes</taxon>
        <taxon>Nakamurellales</taxon>
        <taxon>Nakamurellaceae</taxon>
        <taxon>Nakamurella</taxon>
    </lineage>
</organism>
<reference evidence="9" key="1">
    <citation type="submission" date="2009-09" db="EMBL/GenBank/DDBJ databases">
        <title>The complete genome of Nakamurella multipartita DSM 44233.</title>
        <authorList>
            <consortium name="US DOE Joint Genome Institute (JGI-PGF)"/>
            <person name="Lucas S."/>
            <person name="Copeland A."/>
            <person name="Lapidus A."/>
            <person name="Glavina del Rio T."/>
            <person name="Dalin E."/>
            <person name="Tice H."/>
            <person name="Bruce D."/>
            <person name="Goodwin L."/>
            <person name="Pitluck S."/>
            <person name="Kyrpides N."/>
            <person name="Mavromatis K."/>
            <person name="Ivanova N."/>
            <person name="Ovchinnikova G."/>
            <person name="Sims D."/>
            <person name="Meincke L."/>
            <person name="Brettin T."/>
            <person name="Detter J.C."/>
            <person name="Han C."/>
            <person name="Larimer F."/>
            <person name="Land M."/>
            <person name="Hauser L."/>
            <person name="Markowitz V."/>
            <person name="Cheng J.-F."/>
            <person name="Hugenholtz P."/>
            <person name="Woyke T."/>
            <person name="Wu D."/>
            <person name="Klenk H.-P."/>
            <person name="Eisen J.A."/>
        </authorList>
    </citation>
    <scope>NUCLEOTIDE SEQUENCE [LARGE SCALE GENOMIC DNA]</scope>
    <source>
        <strain evidence="9">ATCC 700099 / DSM 44233 / CIP 104796 / JCM 9543 / NBRC 105858 / Y-104</strain>
    </source>
</reference>
<keyword evidence="4 7" id="KW-0812">Transmembrane</keyword>
<evidence type="ECO:0000256" key="1">
    <source>
        <dbReference type="ARBA" id="ARBA00004651"/>
    </source>
</evidence>
<evidence type="ECO:0000256" key="7">
    <source>
        <dbReference type="SAM" id="Phobius"/>
    </source>
</evidence>
<proteinExistence type="inferred from homology"/>
<dbReference type="RefSeq" id="WP_015749924.1">
    <property type="nucleotide sequence ID" value="NC_013235.1"/>
</dbReference>
<evidence type="ECO:0000313" key="8">
    <source>
        <dbReference type="EMBL" id="ACV81113.1"/>
    </source>
</evidence>
<keyword evidence="9" id="KW-1185">Reference proteome</keyword>
<evidence type="ECO:0000256" key="6">
    <source>
        <dbReference type="ARBA" id="ARBA00023136"/>
    </source>
</evidence>
<dbReference type="InParanoid" id="C8X915"/>
<name>C8X915_NAKMY</name>
<dbReference type="HOGENOM" id="CLU_160040_2_3_11"/>
<feature type="transmembrane region" description="Helical" evidence="7">
    <location>
        <begin position="28"/>
        <end position="47"/>
    </location>
</feature>
<dbReference type="PANTHER" id="PTHR33884">
    <property type="entry name" value="UPF0410 PROTEIN YMGE"/>
    <property type="match status" value="1"/>
</dbReference>
<sequence>MGWLSWIVFGALAGWIASLVVRDRRGCIMNIIVGILGAVLAGFIYQWTTGKAWTYEWSWSSFGVACLGAIGLLLVINLIAGGSRSRR</sequence>
<dbReference type="Proteomes" id="UP000002218">
    <property type="component" value="Chromosome"/>
</dbReference>
<dbReference type="eggNOG" id="COG2261">
    <property type="taxonomic scope" value="Bacteria"/>
</dbReference>
<keyword evidence="6 7" id="KW-0472">Membrane</keyword>
<dbReference type="KEGG" id="nml:Namu_4838"/>
<evidence type="ECO:0000256" key="5">
    <source>
        <dbReference type="ARBA" id="ARBA00022989"/>
    </source>
</evidence>